<feature type="domain" description="G-protein coupled receptors family 1 profile" evidence="9">
    <location>
        <begin position="52"/>
        <end position="313"/>
    </location>
</feature>
<evidence type="ECO:0000256" key="5">
    <source>
        <dbReference type="ARBA" id="ARBA00023136"/>
    </source>
</evidence>
<reference evidence="10" key="1">
    <citation type="submission" date="2021-02" db="EMBL/GenBank/DDBJ databases">
        <authorList>
            <person name="Nowell W R."/>
        </authorList>
    </citation>
    <scope>NUCLEOTIDE SEQUENCE</scope>
</reference>
<protein>
    <recommendedName>
        <fullName evidence="9">G-protein coupled receptors family 1 profile domain-containing protein</fullName>
    </recommendedName>
</protein>
<evidence type="ECO:0000313" key="10">
    <source>
        <dbReference type="EMBL" id="CAF1197808.1"/>
    </source>
</evidence>
<dbReference type="Proteomes" id="UP000677228">
    <property type="component" value="Unassembled WGS sequence"/>
</dbReference>
<keyword evidence="4" id="KW-0297">G-protein coupled receptor</keyword>
<dbReference type="AlphaFoldDB" id="A0A814W7Y0"/>
<dbReference type="InterPro" id="IPR017452">
    <property type="entry name" value="GPCR_Rhodpsn_7TM"/>
</dbReference>
<keyword evidence="2 8" id="KW-0812">Transmembrane</keyword>
<dbReference type="EMBL" id="CAJOBC010008459">
    <property type="protein sequence ID" value="CAF3962192.1"/>
    <property type="molecule type" value="Genomic_DNA"/>
</dbReference>
<dbReference type="OrthoDB" id="9998474at2759"/>
<dbReference type="EMBL" id="CAJNOK010044975">
    <property type="protein sequence ID" value="CAF1576968.1"/>
    <property type="molecule type" value="Genomic_DNA"/>
</dbReference>
<dbReference type="PANTHER" id="PTHR24243">
    <property type="entry name" value="G-PROTEIN COUPLED RECEPTOR"/>
    <property type="match status" value="1"/>
</dbReference>
<keyword evidence="7" id="KW-0807">Transducer</keyword>
<sequence length="452" mass="53695">MGTMNDSMMDDTNFYGDLKFLNDIILTDRDTDKMVLDHWLFSICFGTIGFMFNLIAILIFSFSNTFCHSTFRCYIYSFIIVHCICIFSQTWSYLLFHIGNPNILCKTNTFLQQSSSTCSLWIMVLLSSERSFTFMHPYKVKKVFTPKITCIVLCLIILISLLLHIDELFIKDISTFRWISVSYGICSIKREKYYFDIKIKILLYSISFILPFLLNSIFDIYICRQMCLRRKKMAHAKINCYQFGKKRTRSLTHEITLTLLCLSCWLLLTYFPSRLYYLLVSFNLIDYAKDNSILMILMRYNLLIYLAFSPTLYVILSPTLRNEIKQYICFMYNYHKVHFDLTGRRQINRNHNIKTNYQQERRKTLTSTVYMGVSMKTTIVDNLKKNSYNTDNYPVRFNKKVRKNIRQISSPIIVHKTANNHLLFSYRATKSEPILAFENDIIETKQWYYHTS</sequence>
<dbReference type="Pfam" id="PF00001">
    <property type="entry name" value="7tm_1"/>
    <property type="match status" value="1"/>
</dbReference>
<keyword evidence="6" id="KW-0675">Receptor</keyword>
<keyword evidence="5 8" id="KW-0472">Membrane</keyword>
<dbReference type="GO" id="GO:0004930">
    <property type="term" value="F:G protein-coupled receptor activity"/>
    <property type="evidence" value="ECO:0007669"/>
    <property type="project" value="UniProtKB-KW"/>
</dbReference>
<evidence type="ECO:0000313" key="14">
    <source>
        <dbReference type="Proteomes" id="UP000663829"/>
    </source>
</evidence>
<comment type="caution">
    <text evidence="10">The sequence shown here is derived from an EMBL/GenBank/DDBJ whole genome shotgun (WGS) entry which is preliminary data.</text>
</comment>
<evidence type="ECO:0000256" key="2">
    <source>
        <dbReference type="ARBA" id="ARBA00022692"/>
    </source>
</evidence>
<feature type="transmembrane region" description="Helical" evidence="8">
    <location>
        <begin position="255"/>
        <end position="273"/>
    </location>
</feature>
<feature type="transmembrane region" description="Helical" evidence="8">
    <location>
        <begin position="293"/>
        <end position="316"/>
    </location>
</feature>
<evidence type="ECO:0000313" key="11">
    <source>
        <dbReference type="EMBL" id="CAF1576968.1"/>
    </source>
</evidence>
<dbReference type="EMBL" id="CAJNOQ010008458">
    <property type="protein sequence ID" value="CAF1197808.1"/>
    <property type="molecule type" value="Genomic_DNA"/>
</dbReference>
<dbReference type="GO" id="GO:0005886">
    <property type="term" value="C:plasma membrane"/>
    <property type="evidence" value="ECO:0007669"/>
    <property type="project" value="TreeGrafter"/>
</dbReference>
<keyword evidence="3 8" id="KW-1133">Transmembrane helix</keyword>
<dbReference type="InterPro" id="IPR000276">
    <property type="entry name" value="GPCR_Rhodpsn"/>
</dbReference>
<feature type="transmembrane region" description="Helical" evidence="8">
    <location>
        <begin position="148"/>
        <end position="165"/>
    </location>
</feature>
<evidence type="ECO:0000259" key="9">
    <source>
        <dbReference type="PROSITE" id="PS50262"/>
    </source>
</evidence>
<name>A0A814W7Y0_9BILA</name>
<dbReference type="Proteomes" id="UP000663829">
    <property type="component" value="Unassembled WGS sequence"/>
</dbReference>
<evidence type="ECO:0000313" key="13">
    <source>
        <dbReference type="EMBL" id="CAF4374405.1"/>
    </source>
</evidence>
<dbReference type="PANTHER" id="PTHR24243:SF208">
    <property type="entry name" value="PYROKININ-1 RECEPTOR"/>
    <property type="match status" value="1"/>
</dbReference>
<dbReference type="Proteomes" id="UP000681722">
    <property type="component" value="Unassembled WGS sequence"/>
</dbReference>
<accession>A0A814W7Y0</accession>
<evidence type="ECO:0000256" key="1">
    <source>
        <dbReference type="ARBA" id="ARBA00004141"/>
    </source>
</evidence>
<keyword evidence="14" id="KW-1185">Reference proteome</keyword>
<dbReference type="PROSITE" id="PS50262">
    <property type="entry name" value="G_PROTEIN_RECEP_F1_2"/>
    <property type="match status" value="1"/>
</dbReference>
<gene>
    <name evidence="10" type="ORF">GPM918_LOCUS23558</name>
    <name evidence="11" type="ORF">OVA965_LOCUS40729</name>
    <name evidence="12" type="ORF">SRO942_LOCUS23557</name>
    <name evidence="13" type="ORF">TMI583_LOCUS42216</name>
</gene>
<evidence type="ECO:0000256" key="7">
    <source>
        <dbReference type="ARBA" id="ARBA00023224"/>
    </source>
</evidence>
<evidence type="ECO:0000313" key="12">
    <source>
        <dbReference type="EMBL" id="CAF3962192.1"/>
    </source>
</evidence>
<feature type="transmembrane region" description="Helical" evidence="8">
    <location>
        <begin position="74"/>
        <end position="98"/>
    </location>
</feature>
<organism evidence="10 14">
    <name type="scientific">Didymodactylos carnosus</name>
    <dbReference type="NCBI Taxonomy" id="1234261"/>
    <lineage>
        <taxon>Eukaryota</taxon>
        <taxon>Metazoa</taxon>
        <taxon>Spiralia</taxon>
        <taxon>Gnathifera</taxon>
        <taxon>Rotifera</taxon>
        <taxon>Eurotatoria</taxon>
        <taxon>Bdelloidea</taxon>
        <taxon>Philodinida</taxon>
        <taxon>Philodinidae</taxon>
        <taxon>Didymodactylos</taxon>
    </lineage>
</organism>
<comment type="subcellular location">
    <subcellularLocation>
        <location evidence="1">Membrane</location>
        <topology evidence="1">Multi-pass membrane protein</topology>
    </subcellularLocation>
</comment>
<feature type="transmembrane region" description="Helical" evidence="8">
    <location>
        <begin position="39"/>
        <end position="62"/>
    </location>
</feature>
<dbReference type="SUPFAM" id="SSF81321">
    <property type="entry name" value="Family A G protein-coupled receptor-like"/>
    <property type="match status" value="1"/>
</dbReference>
<proteinExistence type="predicted"/>
<feature type="transmembrane region" description="Helical" evidence="8">
    <location>
        <begin position="201"/>
        <end position="223"/>
    </location>
</feature>
<dbReference type="Proteomes" id="UP000682733">
    <property type="component" value="Unassembled WGS sequence"/>
</dbReference>
<evidence type="ECO:0000256" key="3">
    <source>
        <dbReference type="ARBA" id="ARBA00022989"/>
    </source>
</evidence>
<evidence type="ECO:0000256" key="4">
    <source>
        <dbReference type="ARBA" id="ARBA00023040"/>
    </source>
</evidence>
<evidence type="ECO:0000256" key="8">
    <source>
        <dbReference type="SAM" id="Phobius"/>
    </source>
</evidence>
<dbReference type="Gene3D" id="1.20.1070.10">
    <property type="entry name" value="Rhodopsin 7-helix transmembrane proteins"/>
    <property type="match status" value="1"/>
</dbReference>
<dbReference type="EMBL" id="CAJOBA010067926">
    <property type="protein sequence ID" value="CAF4374405.1"/>
    <property type="molecule type" value="Genomic_DNA"/>
</dbReference>
<evidence type="ECO:0000256" key="6">
    <source>
        <dbReference type="ARBA" id="ARBA00023170"/>
    </source>
</evidence>